<dbReference type="GO" id="GO:0006397">
    <property type="term" value="P:mRNA processing"/>
    <property type="evidence" value="ECO:0007669"/>
    <property type="project" value="UniProtKB-KW"/>
</dbReference>
<dbReference type="PROSITE" id="PS50102">
    <property type="entry name" value="RRM"/>
    <property type="match status" value="1"/>
</dbReference>
<keyword evidence="3" id="KW-0508">mRNA splicing</keyword>
<dbReference type="GO" id="GO:0005681">
    <property type="term" value="C:spliceosomal complex"/>
    <property type="evidence" value="ECO:0007669"/>
    <property type="project" value="UniProtKB-KW"/>
</dbReference>
<sequence length="184" mass="20412">MGGGAEEESRPRLCDAISLSGNVMSYYVTNLPEGCNPWSLEKECRSFGEVVDVFISGKRNMDGCCFGFVKFKGVRDKVALEKMLDAIRIGGKKLVINLERYDRNGKPILRERDGKPVAVEDSQVLAAKVQASTAGVRLVGPELHLLMFCRAIGWWALKRLLSLLVINVSHPWSNGTQRRYLAGP</sequence>
<dbReference type="GO" id="GO:0003723">
    <property type="term" value="F:RNA binding"/>
    <property type="evidence" value="ECO:0007669"/>
    <property type="project" value="UniProtKB-UniRule"/>
</dbReference>
<dbReference type="PANTHER" id="PTHR23147">
    <property type="entry name" value="SERINE/ARGININE RICH SPLICING FACTOR"/>
    <property type="match status" value="1"/>
</dbReference>
<gene>
    <name evidence="6" type="ORF">SSX86_002179</name>
</gene>
<keyword evidence="2" id="KW-0747">Spliceosome</keyword>
<dbReference type="CDD" id="cd00590">
    <property type="entry name" value="RRM_SF"/>
    <property type="match status" value="1"/>
</dbReference>
<evidence type="ECO:0000256" key="1">
    <source>
        <dbReference type="ARBA" id="ARBA00022664"/>
    </source>
</evidence>
<dbReference type="InterPro" id="IPR035979">
    <property type="entry name" value="RBD_domain_sf"/>
</dbReference>
<evidence type="ECO:0000256" key="4">
    <source>
        <dbReference type="PROSITE-ProRule" id="PRU00176"/>
    </source>
</evidence>
<evidence type="ECO:0000256" key="3">
    <source>
        <dbReference type="ARBA" id="ARBA00023187"/>
    </source>
</evidence>
<dbReference type="SUPFAM" id="SSF54928">
    <property type="entry name" value="RNA-binding domain, RBD"/>
    <property type="match status" value="1"/>
</dbReference>
<evidence type="ECO:0000313" key="7">
    <source>
        <dbReference type="Proteomes" id="UP001408789"/>
    </source>
</evidence>
<keyword evidence="1" id="KW-0507">mRNA processing</keyword>
<keyword evidence="7" id="KW-1185">Reference proteome</keyword>
<reference evidence="6 7" key="1">
    <citation type="submission" date="2024-04" db="EMBL/GenBank/DDBJ databases">
        <title>The reference genome of an endangered Asteraceae, Deinandra increscens subsp. villosa, native to the Central Coast of California.</title>
        <authorList>
            <person name="Guilliams M."/>
            <person name="Hasenstab-Lehman K."/>
            <person name="Meyer R."/>
            <person name="Mcevoy S."/>
        </authorList>
    </citation>
    <scope>NUCLEOTIDE SEQUENCE [LARGE SCALE GENOMIC DNA]</scope>
    <source>
        <tissue evidence="6">Leaf</tissue>
    </source>
</reference>
<evidence type="ECO:0000256" key="2">
    <source>
        <dbReference type="ARBA" id="ARBA00022728"/>
    </source>
</evidence>
<evidence type="ECO:0000313" key="6">
    <source>
        <dbReference type="EMBL" id="KAK9078122.1"/>
    </source>
</evidence>
<proteinExistence type="predicted"/>
<dbReference type="Proteomes" id="UP001408789">
    <property type="component" value="Unassembled WGS sequence"/>
</dbReference>
<feature type="domain" description="RRM" evidence="5">
    <location>
        <begin position="24"/>
        <end position="101"/>
    </location>
</feature>
<evidence type="ECO:0000259" key="5">
    <source>
        <dbReference type="PROSITE" id="PS50102"/>
    </source>
</evidence>
<dbReference type="EMBL" id="JBCNJP010000006">
    <property type="protein sequence ID" value="KAK9078122.1"/>
    <property type="molecule type" value="Genomic_DNA"/>
</dbReference>
<dbReference type="GO" id="GO:0008380">
    <property type="term" value="P:RNA splicing"/>
    <property type="evidence" value="ECO:0007669"/>
    <property type="project" value="UniProtKB-KW"/>
</dbReference>
<dbReference type="AlphaFoldDB" id="A0AAP0DSX9"/>
<accession>A0AAP0DSX9</accession>
<dbReference type="InterPro" id="IPR050907">
    <property type="entry name" value="SRSF"/>
</dbReference>
<dbReference type="Gene3D" id="3.30.70.330">
    <property type="match status" value="1"/>
</dbReference>
<protein>
    <recommendedName>
        <fullName evidence="5">RRM domain-containing protein</fullName>
    </recommendedName>
</protein>
<dbReference type="SMART" id="SM00360">
    <property type="entry name" value="RRM"/>
    <property type="match status" value="1"/>
</dbReference>
<comment type="caution">
    <text evidence="6">The sequence shown here is derived from an EMBL/GenBank/DDBJ whole genome shotgun (WGS) entry which is preliminary data.</text>
</comment>
<keyword evidence="4" id="KW-0694">RNA-binding</keyword>
<dbReference type="Pfam" id="PF00076">
    <property type="entry name" value="RRM_1"/>
    <property type="match status" value="1"/>
</dbReference>
<name>A0AAP0DSX9_9ASTR</name>
<organism evidence="6 7">
    <name type="scientific">Deinandra increscens subsp. villosa</name>
    <dbReference type="NCBI Taxonomy" id="3103831"/>
    <lineage>
        <taxon>Eukaryota</taxon>
        <taxon>Viridiplantae</taxon>
        <taxon>Streptophyta</taxon>
        <taxon>Embryophyta</taxon>
        <taxon>Tracheophyta</taxon>
        <taxon>Spermatophyta</taxon>
        <taxon>Magnoliopsida</taxon>
        <taxon>eudicotyledons</taxon>
        <taxon>Gunneridae</taxon>
        <taxon>Pentapetalae</taxon>
        <taxon>asterids</taxon>
        <taxon>campanulids</taxon>
        <taxon>Asterales</taxon>
        <taxon>Asteraceae</taxon>
        <taxon>Asteroideae</taxon>
        <taxon>Heliantheae alliance</taxon>
        <taxon>Madieae</taxon>
        <taxon>Madiinae</taxon>
        <taxon>Deinandra</taxon>
    </lineage>
</organism>
<dbReference type="InterPro" id="IPR012677">
    <property type="entry name" value="Nucleotide-bd_a/b_plait_sf"/>
</dbReference>
<dbReference type="InterPro" id="IPR000504">
    <property type="entry name" value="RRM_dom"/>
</dbReference>